<dbReference type="Pfam" id="PF14501">
    <property type="entry name" value="HATPase_c_5"/>
    <property type="match status" value="1"/>
</dbReference>
<evidence type="ECO:0000259" key="2">
    <source>
        <dbReference type="Pfam" id="PF14501"/>
    </source>
</evidence>
<protein>
    <recommendedName>
        <fullName evidence="2">Sensor histidine kinase NatK-like C-terminal domain-containing protein</fullName>
    </recommendedName>
</protein>
<organism evidence="3 4">
    <name type="scientific">Agathobacter rectalis CAG:36</name>
    <dbReference type="NCBI Taxonomy" id="1263079"/>
    <lineage>
        <taxon>Bacteria</taxon>
        <taxon>Bacillati</taxon>
        <taxon>Bacillota</taxon>
        <taxon>Clostridia</taxon>
        <taxon>Lachnospirales</taxon>
        <taxon>Lachnospiraceae</taxon>
        <taxon>Agathobacter</taxon>
    </lineage>
</organism>
<dbReference type="PANTHER" id="PTHR40448:SF1">
    <property type="entry name" value="TWO-COMPONENT SENSOR HISTIDINE KINASE"/>
    <property type="match status" value="1"/>
</dbReference>
<feature type="transmembrane region" description="Helical" evidence="1">
    <location>
        <begin position="192"/>
        <end position="216"/>
    </location>
</feature>
<dbReference type="SUPFAM" id="SSF55874">
    <property type="entry name" value="ATPase domain of HSP90 chaperone/DNA topoisomerase II/histidine kinase"/>
    <property type="match status" value="1"/>
</dbReference>
<dbReference type="Proteomes" id="UP000018162">
    <property type="component" value="Unassembled WGS sequence"/>
</dbReference>
<dbReference type="PANTHER" id="PTHR40448">
    <property type="entry name" value="TWO-COMPONENT SENSOR HISTIDINE KINASE"/>
    <property type="match status" value="1"/>
</dbReference>
<dbReference type="Gene3D" id="3.30.565.10">
    <property type="entry name" value="Histidine kinase-like ATPase, C-terminal domain"/>
    <property type="match status" value="1"/>
</dbReference>
<feature type="transmembrane region" description="Helical" evidence="1">
    <location>
        <begin position="33"/>
        <end position="57"/>
    </location>
</feature>
<dbReference type="AlphaFoldDB" id="R6THU0"/>
<dbReference type="InterPro" id="IPR036890">
    <property type="entry name" value="HATPase_C_sf"/>
</dbReference>
<dbReference type="InterPro" id="IPR032834">
    <property type="entry name" value="NatK-like_C"/>
</dbReference>
<gene>
    <name evidence="3" type="ORF">BN626_02329</name>
</gene>
<evidence type="ECO:0000313" key="3">
    <source>
        <dbReference type="EMBL" id="CDC69279.1"/>
    </source>
</evidence>
<feature type="transmembrane region" description="Helical" evidence="1">
    <location>
        <begin position="91"/>
        <end position="112"/>
    </location>
</feature>
<feature type="domain" description="Sensor histidine kinase NatK-like C-terminal" evidence="2">
    <location>
        <begin position="335"/>
        <end position="431"/>
    </location>
</feature>
<feature type="transmembrane region" description="Helical" evidence="1">
    <location>
        <begin position="132"/>
        <end position="152"/>
    </location>
</feature>
<dbReference type="GO" id="GO:0042802">
    <property type="term" value="F:identical protein binding"/>
    <property type="evidence" value="ECO:0007669"/>
    <property type="project" value="TreeGrafter"/>
</dbReference>
<feature type="transmembrane region" description="Helical" evidence="1">
    <location>
        <begin position="161"/>
        <end position="180"/>
    </location>
</feature>
<sequence>MKIVLLNLLDSMMSGAAAFIFFQTILGKKKSQLPYYIILLIFVCSFTIYAAITSILIGNTSTLAVYLRLTLSSLLCFCLSFLYSANLRTKILISISTTILCSIFEAFSYYIITSIYSYRVEKDTMDFLVFSNISLMANMFFLIFSILIHFIWKKKAFVHSLSYTIILLVIPVLSMCLLLSKPILYLNINIPSAFFILAAFVLFINIMNYILFYNVLENEELRFQLTIQKEQIEFQRNKYEQLGAAYKNIRSFMHNTKKHLFYIENCVTEKKYDDIIPHSKEIMHDLESRYCTINTGNLVIDAFVSNLLLQTKAQGITLHTNLKFDKATIPVNDYHLTIILGNLLDNALNACRGQIGANIKVAVRTVDGTFTIHVANTYVIADPDKAPDDFEKIDFIHGYGLKNVKDSAEACGGFCVINHENDIYSATVIIPVLNP</sequence>
<dbReference type="EMBL" id="CBFV010000007">
    <property type="protein sequence ID" value="CDC69279.1"/>
    <property type="molecule type" value="Genomic_DNA"/>
</dbReference>
<comment type="caution">
    <text evidence="3">The sequence shown here is derived from an EMBL/GenBank/DDBJ whole genome shotgun (WGS) entry which is preliminary data.</text>
</comment>
<reference evidence="3" key="1">
    <citation type="submission" date="2012-11" db="EMBL/GenBank/DDBJ databases">
        <title>Dependencies among metagenomic species, viruses, plasmids and units of genetic variation.</title>
        <authorList>
            <person name="Nielsen H.B."/>
            <person name="Almeida M."/>
            <person name="Juncker A.S."/>
            <person name="Rasmussen S."/>
            <person name="Li J."/>
            <person name="Sunagawa S."/>
            <person name="Plichta D."/>
            <person name="Gautier L."/>
            <person name="Le Chatelier E."/>
            <person name="Peletier E."/>
            <person name="Bonde I."/>
            <person name="Nielsen T."/>
            <person name="Manichanh C."/>
            <person name="Arumugam M."/>
            <person name="Batto J."/>
            <person name="Santos M.B.Q.D."/>
            <person name="Blom N."/>
            <person name="Borruel N."/>
            <person name="Burgdorf K.S."/>
            <person name="Boumezbeur F."/>
            <person name="Casellas F."/>
            <person name="Dore J."/>
            <person name="Guarner F."/>
            <person name="Hansen T."/>
            <person name="Hildebrand F."/>
            <person name="Kaas R.S."/>
            <person name="Kennedy S."/>
            <person name="Kristiansen K."/>
            <person name="Kultima J.R."/>
            <person name="Leonard P."/>
            <person name="Levenez F."/>
            <person name="Lund O."/>
            <person name="Moumen B."/>
            <person name="Le Paslier D."/>
            <person name="Pons N."/>
            <person name="Pedersen O."/>
            <person name="Prifti E."/>
            <person name="Qin J."/>
            <person name="Raes J."/>
            <person name="Tap J."/>
            <person name="Tims S."/>
            <person name="Ussery D.W."/>
            <person name="Yamada T."/>
            <person name="MetaHit consortium"/>
            <person name="Renault P."/>
            <person name="Sicheritz-Ponten T."/>
            <person name="Bork P."/>
            <person name="Wang J."/>
            <person name="Brunak S."/>
            <person name="Ehrlich S.D."/>
        </authorList>
    </citation>
    <scope>NUCLEOTIDE SEQUENCE [LARGE SCALE GENOMIC DNA]</scope>
</reference>
<name>R6THU0_9FIRM</name>
<keyword evidence="1" id="KW-0472">Membrane</keyword>
<feature type="transmembrane region" description="Helical" evidence="1">
    <location>
        <begin position="6"/>
        <end position="26"/>
    </location>
</feature>
<proteinExistence type="predicted"/>
<evidence type="ECO:0000256" key="1">
    <source>
        <dbReference type="SAM" id="Phobius"/>
    </source>
</evidence>
<accession>R6THU0</accession>
<evidence type="ECO:0000313" key="4">
    <source>
        <dbReference type="Proteomes" id="UP000018162"/>
    </source>
</evidence>
<keyword evidence="1" id="KW-1133">Transmembrane helix</keyword>
<keyword evidence="1" id="KW-0812">Transmembrane</keyword>
<feature type="transmembrane region" description="Helical" evidence="1">
    <location>
        <begin position="63"/>
        <end position="84"/>
    </location>
</feature>